<keyword evidence="2" id="KW-1185">Reference proteome</keyword>
<dbReference type="InterPro" id="IPR054221">
    <property type="entry name" value="DUF6941"/>
</dbReference>
<organism evidence="1 2">
    <name type="scientific">Leptospira inadai serovar Lyme</name>
    <dbReference type="NCBI Taxonomy" id="293084"/>
    <lineage>
        <taxon>Bacteria</taxon>
        <taxon>Pseudomonadati</taxon>
        <taxon>Spirochaetota</taxon>
        <taxon>Spirochaetia</taxon>
        <taxon>Leptospirales</taxon>
        <taxon>Leptospiraceae</taxon>
        <taxon>Leptospira</taxon>
    </lineage>
</organism>
<sequence>MNANASEPVLLALLFADRVITEDNGKRGIIGTFTKFFAQQFPVVFPPWGIYICVTNLTPGDHEFTLELEFADTSEKIMGVGGTIRVNNGAEPVEIGIPIPHAVFPREGRYILLLRVGGDIVGSRPLWVDQVPAVPPPA</sequence>
<gene>
    <name evidence="1" type="ORF">BES34_012805</name>
</gene>
<dbReference type="Proteomes" id="UP000094669">
    <property type="component" value="Unassembled WGS sequence"/>
</dbReference>
<comment type="caution">
    <text evidence="1">The sequence shown here is derived from an EMBL/GenBank/DDBJ whole genome shotgun (WGS) entry which is preliminary data.</text>
</comment>
<dbReference type="Pfam" id="PF22091">
    <property type="entry name" value="DUF6941"/>
    <property type="match status" value="1"/>
</dbReference>
<evidence type="ECO:0000313" key="1">
    <source>
        <dbReference type="EMBL" id="PNV74614.1"/>
    </source>
</evidence>
<name>A0ABX4YHG5_9LEPT</name>
<accession>A0ABX4YHG5</accession>
<evidence type="ECO:0000313" key="2">
    <source>
        <dbReference type="Proteomes" id="UP000094669"/>
    </source>
</evidence>
<reference evidence="1" key="1">
    <citation type="submission" date="2018-01" db="EMBL/GenBank/DDBJ databases">
        <title>Genomic characterization of Leptospira inadai serogroup Lyme isolated from captured rat in Brazil and comparative analysis with human reference strain.</title>
        <authorList>
            <person name="Moreno L.Z."/>
            <person name="Loureiro A.P."/>
            <person name="Miraglia F."/>
            <person name="Kremer F.S."/>
            <person name="Eslabao M.R."/>
            <person name="Dellagostin O.A."/>
            <person name="Lilenbaum W."/>
            <person name="Moreno A.M."/>
        </authorList>
    </citation>
    <scope>NUCLEOTIDE SEQUENCE [LARGE SCALE GENOMIC DNA]</scope>
    <source>
        <strain evidence="1">M34/99</strain>
    </source>
</reference>
<dbReference type="RefSeq" id="WP_010413883.1">
    <property type="nucleotide sequence ID" value="NZ_MCRM02000012.1"/>
</dbReference>
<protein>
    <submittedName>
        <fullName evidence="1">Uncharacterized protein</fullName>
    </submittedName>
</protein>
<dbReference type="EMBL" id="MCRM02000012">
    <property type="protein sequence ID" value="PNV74614.1"/>
    <property type="molecule type" value="Genomic_DNA"/>
</dbReference>
<proteinExistence type="predicted"/>